<protein>
    <submittedName>
        <fullName evidence="1">Uncharacterized protein</fullName>
    </submittedName>
</protein>
<keyword evidence="2" id="KW-1185">Reference proteome</keyword>
<gene>
    <name evidence="1" type="primary">Acey_s0457.g1818</name>
    <name evidence="1" type="ORF">Y032_0457g1818</name>
</gene>
<sequence length="134" mass="14579">MDNVEAATLLHDIVSAVQSLQSQMEAATSHLSARLSAVEEACAELLERSKPRSPCIFCPLPENKDGHNTTRCSRFADPVAKSVQATKLGLCERCLKPTHGDDCGVQCARCGRPHNVLLCAERQPVAPGFKQRRP</sequence>
<comment type="caution">
    <text evidence="1">The sequence shown here is derived from an EMBL/GenBank/DDBJ whole genome shotgun (WGS) entry which is preliminary data.</text>
</comment>
<dbReference type="EMBL" id="JARK01000057">
    <property type="protein sequence ID" value="EYC44581.1"/>
    <property type="molecule type" value="Genomic_DNA"/>
</dbReference>
<dbReference type="AlphaFoldDB" id="A0A016WYE1"/>
<evidence type="ECO:0000313" key="1">
    <source>
        <dbReference type="EMBL" id="EYC44581.1"/>
    </source>
</evidence>
<organism evidence="1 2">
    <name type="scientific">Ancylostoma ceylanicum</name>
    <dbReference type="NCBI Taxonomy" id="53326"/>
    <lineage>
        <taxon>Eukaryota</taxon>
        <taxon>Metazoa</taxon>
        <taxon>Ecdysozoa</taxon>
        <taxon>Nematoda</taxon>
        <taxon>Chromadorea</taxon>
        <taxon>Rhabditida</taxon>
        <taxon>Rhabditina</taxon>
        <taxon>Rhabditomorpha</taxon>
        <taxon>Strongyloidea</taxon>
        <taxon>Ancylostomatidae</taxon>
        <taxon>Ancylostomatinae</taxon>
        <taxon>Ancylostoma</taxon>
    </lineage>
</organism>
<dbReference type="OrthoDB" id="5858105at2759"/>
<proteinExistence type="predicted"/>
<accession>A0A016WYE1</accession>
<name>A0A016WYE1_9BILA</name>
<evidence type="ECO:0000313" key="2">
    <source>
        <dbReference type="Proteomes" id="UP000024635"/>
    </source>
</evidence>
<dbReference type="Proteomes" id="UP000024635">
    <property type="component" value="Unassembled WGS sequence"/>
</dbReference>
<reference evidence="2" key="1">
    <citation type="journal article" date="2015" name="Nat. Genet.">
        <title>The genome and transcriptome of the zoonotic hookworm Ancylostoma ceylanicum identify infection-specific gene families.</title>
        <authorList>
            <person name="Schwarz E.M."/>
            <person name="Hu Y."/>
            <person name="Antoshechkin I."/>
            <person name="Miller M.M."/>
            <person name="Sternberg P.W."/>
            <person name="Aroian R.V."/>
        </authorList>
    </citation>
    <scope>NUCLEOTIDE SEQUENCE</scope>
    <source>
        <strain evidence="2">HY135</strain>
    </source>
</reference>